<evidence type="ECO:0000313" key="4">
    <source>
        <dbReference type="EMBL" id="GGA21193.1"/>
    </source>
</evidence>
<keyword evidence="5" id="KW-1185">Reference proteome</keyword>
<sequence length="152" mass="16233">MTVENTEHLGSTDNAGGAASQARDAAQAAGQTGSGIAGLHALVGEWLTLPDAAEQLDVGISKLRRLVEERHLLALRVGEPPVLRTPAAFIKDGSLISSLRGTVIVLQDAGYSDEEAIEWLFTPDESLPGRPIDQLREGRKAEVRRRAQALGF</sequence>
<evidence type="ECO:0000256" key="1">
    <source>
        <dbReference type="SAM" id="MobiDB-lite"/>
    </source>
</evidence>
<evidence type="ECO:0000313" key="5">
    <source>
        <dbReference type="Proteomes" id="UP000616114"/>
    </source>
</evidence>
<feature type="region of interest" description="Disordered" evidence="1">
    <location>
        <begin position="1"/>
        <end position="26"/>
    </location>
</feature>
<gene>
    <name evidence="4" type="ORF">GCM10011333_25400</name>
</gene>
<feature type="compositionally biased region" description="Low complexity" evidence="1">
    <location>
        <begin position="15"/>
        <end position="26"/>
    </location>
</feature>
<dbReference type="Pfam" id="PF21531">
    <property type="entry name" value="Rv2175c_wHTH"/>
    <property type="match status" value="1"/>
</dbReference>
<dbReference type="GO" id="GO:0003677">
    <property type="term" value="F:DNA binding"/>
    <property type="evidence" value="ECO:0007669"/>
    <property type="project" value="InterPro"/>
</dbReference>
<dbReference type="EMBL" id="BMFY01000011">
    <property type="protein sequence ID" value="GGA21193.1"/>
    <property type="molecule type" value="Genomic_DNA"/>
</dbReference>
<dbReference type="InterPro" id="IPR041098">
    <property type="entry name" value="Rv2175c_C"/>
</dbReference>
<evidence type="ECO:0000259" key="3">
    <source>
        <dbReference type="Pfam" id="PF21531"/>
    </source>
</evidence>
<feature type="domain" description="Rv2175c C-terminal" evidence="2">
    <location>
        <begin position="96"/>
        <end position="151"/>
    </location>
</feature>
<protein>
    <recommendedName>
        <fullName evidence="6">Rv2175c C-terminal domain-containing protein</fullName>
    </recommendedName>
</protein>
<dbReference type="InterPro" id="IPR048576">
    <property type="entry name" value="Rv2175c_wHTH"/>
</dbReference>
<reference evidence="4" key="2">
    <citation type="submission" date="2020-09" db="EMBL/GenBank/DDBJ databases">
        <authorList>
            <person name="Sun Q."/>
            <person name="Zhou Y."/>
        </authorList>
    </citation>
    <scope>NUCLEOTIDE SEQUENCE</scope>
    <source>
        <strain evidence="4">CGMCC 1.12785</strain>
    </source>
</reference>
<dbReference type="Pfam" id="PF18367">
    <property type="entry name" value="Rv2175c_C"/>
    <property type="match status" value="1"/>
</dbReference>
<evidence type="ECO:0000259" key="2">
    <source>
        <dbReference type="Pfam" id="PF18367"/>
    </source>
</evidence>
<feature type="domain" description="DNA-binding protein Rv2175c wHTH" evidence="3">
    <location>
        <begin position="45"/>
        <end position="89"/>
    </location>
</feature>
<evidence type="ECO:0008006" key="6">
    <source>
        <dbReference type="Google" id="ProtNLM"/>
    </source>
</evidence>
<dbReference type="Proteomes" id="UP000616114">
    <property type="component" value="Unassembled WGS sequence"/>
</dbReference>
<reference evidence="4" key="1">
    <citation type="journal article" date="2014" name="Int. J. Syst. Evol. Microbiol.">
        <title>Complete genome sequence of Corynebacterium casei LMG S-19264T (=DSM 44701T), isolated from a smear-ripened cheese.</title>
        <authorList>
            <consortium name="US DOE Joint Genome Institute (JGI-PGF)"/>
            <person name="Walter F."/>
            <person name="Albersmeier A."/>
            <person name="Kalinowski J."/>
            <person name="Ruckert C."/>
        </authorList>
    </citation>
    <scope>NUCLEOTIDE SEQUENCE</scope>
    <source>
        <strain evidence="4">CGMCC 1.12785</strain>
    </source>
</reference>
<comment type="caution">
    <text evidence="4">The sequence shown here is derived from an EMBL/GenBank/DDBJ whole genome shotgun (WGS) entry which is preliminary data.</text>
</comment>
<name>A0A8J2TZJ8_9MICO</name>
<organism evidence="4 5">
    <name type="scientific">Sediminivirga luteola</name>
    <dbReference type="NCBI Taxonomy" id="1774748"/>
    <lineage>
        <taxon>Bacteria</taxon>
        <taxon>Bacillati</taxon>
        <taxon>Actinomycetota</taxon>
        <taxon>Actinomycetes</taxon>
        <taxon>Micrococcales</taxon>
        <taxon>Brevibacteriaceae</taxon>
        <taxon>Sediminivirga</taxon>
    </lineage>
</organism>
<accession>A0A8J2TZJ8</accession>
<dbReference type="AlphaFoldDB" id="A0A8J2TZJ8"/>
<proteinExistence type="predicted"/>